<comment type="caution">
    <text evidence="3">The sequence shown here is derived from an EMBL/GenBank/DDBJ whole genome shotgun (WGS) entry which is preliminary data.</text>
</comment>
<dbReference type="EMBL" id="LIZX01000010">
    <property type="protein sequence ID" value="KPJ69936.1"/>
    <property type="molecule type" value="Genomic_DNA"/>
</dbReference>
<dbReference type="PANTHER" id="PTHR33376">
    <property type="match status" value="1"/>
</dbReference>
<dbReference type="SUPFAM" id="SSF53850">
    <property type="entry name" value="Periplasmic binding protein-like II"/>
    <property type="match status" value="1"/>
</dbReference>
<keyword evidence="2" id="KW-0472">Membrane</keyword>
<evidence type="ECO:0000313" key="4">
    <source>
        <dbReference type="Proteomes" id="UP000051861"/>
    </source>
</evidence>
<accession>A0A0S7Y5G7</accession>
<gene>
    <name evidence="3" type="ORF">AMJ44_01195</name>
</gene>
<dbReference type="Gene3D" id="3.40.190.170">
    <property type="entry name" value="Bacterial extracellular solute-binding protein, family 7"/>
    <property type="match status" value="1"/>
</dbReference>
<dbReference type="GO" id="GO:0030288">
    <property type="term" value="C:outer membrane-bounded periplasmic space"/>
    <property type="evidence" value="ECO:0007669"/>
    <property type="project" value="InterPro"/>
</dbReference>
<keyword evidence="2" id="KW-1133">Transmembrane helix</keyword>
<dbReference type="GO" id="GO:0055085">
    <property type="term" value="P:transmembrane transport"/>
    <property type="evidence" value="ECO:0007669"/>
    <property type="project" value="InterPro"/>
</dbReference>
<feature type="transmembrane region" description="Helical" evidence="2">
    <location>
        <begin position="6"/>
        <end position="26"/>
    </location>
</feature>
<name>A0A0S7Y5G7_UNCSA</name>
<dbReference type="PIRSF" id="PIRSF006470">
    <property type="entry name" value="DctB"/>
    <property type="match status" value="1"/>
</dbReference>
<organism evidence="3 4">
    <name type="scientific">candidate division WOR-1 bacterium DG_54_3</name>
    <dbReference type="NCBI Taxonomy" id="1703775"/>
    <lineage>
        <taxon>Bacteria</taxon>
        <taxon>Bacillati</taxon>
        <taxon>Saganbacteria</taxon>
    </lineage>
</organism>
<dbReference type="GO" id="GO:0030246">
    <property type="term" value="F:carbohydrate binding"/>
    <property type="evidence" value="ECO:0007669"/>
    <property type="project" value="TreeGrafter"/>
</dbReference>
<proteinExistence type="predicted"/>
<dbReference type="InterPro" id="IPR038404">
    <property type="entry name" value="TRAP_DctP_sf"/>
</dbReference>
<evidence type="ECO:0000313" key="3">
    <source>
        <dbReference type="EMBL" id="KPJ69936.1"/>
    </source>
</evidence>
<dbReference type="PATRIC" id="fig|1703775.3.peg.709"/>
<reference evidence="3 4" key="1">
    <citation type="journal article" date="2015" name="Microbiome">
        <title>Genomic resolution of linkages in carbon, nitrogen, and sulfur cycling among widespread estuary sediment bacteria.</title>
        <authorList>
            <person name="Baker B.J."/>
            <person name="Lazar C.S."/>
            <person name="Teske A.P."/>
            <person name="Dick G.J."/>
        </authorList>
    </citation>
    <scope>NUCLEOTIDE SEQUENCE [LARGE SCALE GENOMIC DNA]</scope>
    <source>
        <strain evidence="3">DG_54_3</strain>
    </source>
</reference>
<dbReference type="Proteomes" id="UP000051861">
    <property type="component" value="Unassembled WGS sequence"/>
</dbReference>
<evidence type="ECO:0000256" key="1">
    <source>
        <dbReference type="ARBA" id="ARBA00022729"/>
    </source>
</evidence>
<dbReference type="CDD" id="cd13671">
    <property type="entry name" value="PBP2_TRAP_SBP_like_3"/>
    <property type="match status" value="1"/>
</dbReference>
<dbReference type="InterPro" id="IPR018389">
    <property type="entry name" value="DctP_fam"/>
</dbReference>
<dbReference type="NCBIfam" id="TIGR00787">
    <property type="entry name" value="dctP"/>
    <property type="match status" value="1"/>
</dbReference>
<dbReference type="NCBIfam" id="NF037995">
    <property type="entry name" value="TRAP_S1"/>
    <property type="match status" value="1"/>
</dbReference>
<dbReference type="AlphaFoldDB" id="A0A0S7Y5G7"/>
<dbReference type="PANTHER" id="PTHR33376:SF2">
    <property type="entry name" value="DICARBOXYLATE-BINDING PERIPLASMIC PROTEIN"/>
    <property type="match status" value="1"/>
</dbReference>
<keyword evidence="1" id="KW-0732">Signal</keyword>
<keyword evidence="2" id="KW-0812">Transmembrane</keyword>
<evidence type="ECO:0000256" key="2">
    <source>
        <dbReference type="SAM" id="Phobius"/>
    </source>
</evidence>
<protein>
    <submittedName>
        <fullName evidence="3">C4-dicarboxylate ABC transporter substrate-binding protein</fullName>
    </submittedName>
</protein>
<sequence>MLEYRTALKFVAFFLILSYAILHLGCKIDHKVRVIKLGHGLDPSHPVHQAMEFLAERVYEKSDGRMRVDVYPSEQLGSERECLELLQIGSLAMTKVSCSVIEGFVPEMSVLSLPYIFRDEEHRFKVLEGKIGRELLLAGERYWLRGLCYYDAGTRSFYTKDRPILSPSDLAGLKIRTQESPTSMKMVQALGGSATPIAWGELYSALQQGVVDGAENNPPSFHLSRHYEVCKFYSLDEHTGVPDILVISTKFWDDLSPEFQQWLQEAANESEQHQKRLWKEATQRALEEVQRSGVKIYHPNKKPFIEGVDSLFEEYRKEPRIYGLIHRIREVR</sequence>
<dbReference type="Pfam" id="PF03480">
    <property type="entry name" value="DctP"/>
    <property type="match status" value="1"/>
</dbReference>
<dbReference type="InterPro" id="IPR004682">
    <property type="entry name" value="TRAP_DctP"/>
</dbReference>